<dbReference type="EMBL" id="SDOX01000017">
    <property type="protein sequence ID" value="TFJ84918.1"/>
    <property type="molecule type" value="Genomic_DNA"/>
</dbReference>
<dbReference type="InterPro" id="IPR029061">
    <property type="entry name" value="THDP-binding"/>
</dbReference>
<dbReference type="PANTHER" id="PTHR42980">
    <property type="entry name" value="2-OXOISOVALERATE DEHYDROGENASE SUBUNIT BETA-RELATED"/>
    <property type="match status" value="1"/>
</dbReference>
<dbReference type="AlphaFoldDB" id="A0A4D9D8E1"/>
<evidence type="ECO:0000313" key="6">
    <source>
        <dbReference type="Proteomes" id="UP000355283"/>
    </source>
</evidence>
<comment type="catalytic activity">
    <reaction evidence="3">
        <text>N(6)-[(R)-lipoyl]-L-lysyl-[protein] + 3-methyl-2-oxobutanoate + H(+) = N(6)-[(R)-S(8)-2-methylpropanoyldihydrolipoyl]-L-lysyl-[protein] + CO2</text>
        <dbReference type="Rhea" id="RHEA:13457"/>
        <dbReference type="Rhea" id="RHEA-COMP:10474"/>
        <dbReference type="Rhea" id="RHEA-COMP:10497"/>
        <dbReference type="ChEBI" id="CHEBI:11851"/>
        <dbReference type="ChEBI" id="CHEBI:15378"/>
        <dbReference type="ChEBI" id="CHEBI:16526"/>
        <dbReference type="ChEBI" id="CHEBI:83099"/>
        <dbReference type="ChEBI" id="CHEBI:83142"/>
        <dbReference type="EC" id="1.2.4.4"/>
    </reaction>
    <physiologicalReaction direction="left-to-right" evidence="3">
        <dbReference type="Rhea" id="RHEA:13458"/>
    </physiologicalReaction>
</comment>
<dbReference type="Proteomes" id="UP000355283">
    <property type="component" value="Unassembled WGS sequence"/>
</dbReference>
<dbReference type="PANTHER" id="PTHR42980:SF1">
    <property type="entry name" value="2-OXOISOVALERATE DEHYDROGENASE SUBUNIT BETA, MITOCHONDRIAL"/>
    <property type="match status" value="1"/>
</dbReference>
<evidence type="ECO:0000313" key="5">
    <source>
        <dbReference type="EMBL" id="TFJ84918.1"/>
    </source>
</evidence>
<proteinExistence type="predicted"/>
<dbReference type="GO" id="GO:0009083">
    <property type="term" value="P:branched-chain amino acid catabolic process"/>
    <property type="evidence" value="ECO:0007669"/>
    <property type="project" value="TreeGrafter"/>
</dbReference>
<name>A0A4D9D8E1_9STRA</name>
<dbReference type="GO" id="GO:0003863">
    <property type="term" value="F:branched-chain 2-oxo acid dehydrogenase activity"/>
    <property type="evidence" value="ECO:0007669"/>
    <property type="project" value="UniProtKB-EC"/>
</dbReference>
<gene>
    <name evidence="5" type="ORF">NSK_003950</name>
</gene>
<evidence type="ECO:0000256" key="3">
    <source>
        <dbReference type="ARBA" id="ARBA00051764"/>
    </source>
</evidence>
<keyword evidence="2" id="KW-0560">Oxidoreductase</keyword>
<evidence type="ECO:0000256" key="1">
    <source>
        <dbReference type="ARBA" id="ARBA00001964"/>
    </source>
</evidence>
<feature type="domain" description="Transketolase-like pyrimidine-binding" evidence="4">
    <location>
        <begin position="55"/>
        <end position="111"/>
    </location>
</feature>
<evidence type="ECO:0000256" key="2">
    <source>
        <dbReference type="ARBA" id="ARBA00023002"/>
    </source>
</evidence>
<dbReference type="InterPro" id="IPR005475">
    <property type="entry name" value="Transketolase-like_Pyr-bd"/>
</dbReference>
<evidence type="ECO:0000259" key="4">
    <source>
        <dbReference type="Pfam" id="PF02779"/>
    </source>
</evidence>
<accession>A0A4D9D8E1</accession>
<organism evidence="5 6">
    <name type="scientific">Nannochloropsis salina CCMP1776</name>
    <dbReference type="NCBI Taxonomy" id="1027361"/>
    <lineage>
        <taxon>Eukaryota</taxon>
        <taxon>Sar</taxon>
        <taxon>Stramenopiles</taxon>
        <taxon>Ochrophyta</taxon>
        <taxon>Eustigmatophyceae</taxon>
        <taxon>Eustigmatales</taxon>
        <taxon>Monodopsidaceae</taxon>
        <taxon>Microchloropsis</taxon>
        <taxon>Microchloropsis salina</taxon>
    </lineage>
</organism>
<reference evidence="5 6" key="1">
    <citation type="submission" date="2019-01" db="EMBL/GenBank/DDBJ databases">
        <title>Nuclear Genome Assembly of the Microalgal Biofuel strain Nannochloropsis salina CCMP1776.</title>
        <authorList>
            <person name="Hovde B."/>
        </authorList>
    </citation>
    <scope>NUCLEOTIDE SEQUENCE [LARGE SCALE GENOMIC DNA]</scope>
    <source>
        <strain evidence="5 6">CCMP1776</strain>
    </source>
</reference>
<comment type="caution">
    <text evidence="5">The sequence shown here is derived from an EMBL/GenBank/DDBJ whole genome shotgun (WGS) entry which is preliminary data.</text>
</comment>
<dbReference type="GO" id="GO:0007584">
    <property type="term" value="P:response to nutrient"/>
    <property type="evidence" value="ECO:0007669"/>
    <property type="project" value="TreeGrafter"/>
</dbReference>
<keyword evidence="6" id="KW-1185">Reference proteome</keyword>
<dbReference type="Gene3D" id="3.40.50.970">
    <property type="match status" value="1"/>
</dbReference>
<dbReference type="SUPFAM" id="SSF52518">
    <property type="entry name" value="Thiamin diphosphate-binding fold (THDP-binding)"/>
    <property type="match status" value="1"/>
</dbReference>
<comment type="cofactor">
    <cofactor evidence="1">
        <name>thiamine diphosphate</name>
        <dbReference type="ChEBI" id="CHEBI:58937"/>
    </cofactor>
</comment>
<dbReference type="Pfam" id="PF02779">
    <property type="entry name" value="Transket_pyr"/>
    <property type="match status" value="1"/>
</dbReference>
<sequence>MKTIAAVARVSTASCRGNYKIGRRRSSPIALPAAVTDTLVRRAYTAGPGVSTKRMNLFTAVNDALRTALEQDQSAIVFGEDVAFGGVFRCTVGLRELFGQDRVFNTPLSEQPPDTQHAESLELPRAFPRGLDVLPLPSFPPRPPIRP</sequence>
<dbReference type="OrthoDB" id="878at2759"/>
<protein>
    <recommendedName>
        <fullName evidence="4">Transketolase-like pyrimidine-binding domain-containing protein</fullName>
    </recommendedName>
</protein>